<evidence type="ECO:0000313" key="5">
    <source>
        <dbReference type="Proteomes" id="UP000253782"/>
    </source>
</evidence>
<feature type="compositionally biased region" description="Basic and acidic residues" evidence="2">
    <location>
        <begin position="1"/>
        <end position="11"/>
    </location>
</feature>
<keyword evidence="4" id="KW-0969">Cilium</keyword>
<keyword evidence="4" id="KW-0966">Cell projection</keyword>
<dbReference type="Pfam" id="PF01312">
    <property type="entry name" value="Bac_export_2"/>
    <property type="match status" value="1"/>
</dbReference>
<keyword evidence="3" id="KW-0812">Transmembrane</keyword>
<dbReference type="GO" id="GO:0005886">
    <property type="term" value="C:plasma membrane"/>
    <property type="evidence" value="ECO:0007669"/>
    <property type="project" value="TreeGrafter"/>
</dbReference>
<feature type="transmembrane region" description="Helical" evidence="3">
    <location>
        <begin position="189"/>
        <end position="211"/>
    </location>
</feature>
<evidence type="ECO:0000313" key="4">
    <source>
        <dbReference type="EMBL" id="RDD81456.1"/>
    </source>
</evidence>
<proteinExistence type="inferred from homology"/>
<keyword evidence="4" id="KW-0282">Flagellum</keyword>
<sequence length="358" mass="39682">MMAENGQDKTEQPTSFRLQEARDKGQVPRSTELSGVMVTVIFSIALMACGYTLAAAWARAFRRTLLMAGNAPTPSAGLVHWLQGTFQPTWQALVPVVLAMVVAAVVANIVQTGPTFSTTPLKPDFSRLNPAQGFTRVFSRRMLWDLLKLSFKVAVLGAMAWAAASSIEHRVQAAAASAPSSMGLLLRSIYVQVTVWVLTLLVAVALLDLIFSRREYIRKLRMSRSDIKDEGKRREGDPDIRHKRKRLMAELLKHARSVRKVPDADIVLTNPTHLAIALQYRPNTMRSPIVLSKGADAVAAQMRSAAARAGVPCLRSPELARALFRECRVDQTVPAHLYTQLAPIYRWLMKRPGTRIFS</sequence>
<comment type="caution">
    <text evidence="4">The sequence shown here is derived from an EMBL/GenBank/DDBJ whole genome shotgun (WGS) entry which is preliminary data.</text>
</comment>
<dbReference type="Gene3D" id="3.40.1690.10">
    <property type="entry name" value="secretion proteins EscU"/>
    <property type="match status" value="1"/>
</dbReference>
<evidence type="ECO:0000256" key="1">
    <source>
        <dbReference type="ARBA" id="ARBA00010690"/>
    </source>
</evidence>
<feature type="region of interest" description="Disordered" evidence="2">
    <location>
        <begin position="1"/>
        <end position="26"/>
    </location>
</feature>
<dbReference type="Proteomes" id="UP000253782">
    <property type="component" value="Unassembled WGS sequence"/>
</dbReference>
<reference evidence="4 5" key="1">
    <citation type="submission" date="2018-07" db="EMBL/GenBank/DDBJ databases">
        <title>Dyella tabacisoli L4-6T, whole genome shotgun sequence.</title>
        <authorList>
            <person name="Zhou X.-K."/>
            <person name="Li W.-J."/>
            <person name="Duan Y.-Q."/>
        </authorList>
    </citation>
    <scope>NUCLEOTIDE SEQUENCE [LARGE SCALE GENOMIC DNA]</scope>
    <source>
        <strain evidence="4 5">L4-6</strain>
    </source>
</reference>
<protein>
    <submittedName>
        <fullName evidence="4">Flagellar type III secretion system protein FlhB</fullName>
    </submittedName>
</protein>
<organism evidence="4 5">
    <name type="scientific">Dyella tabacisoli</name>
    <dbReference type="NCBI Taxonomy" id="2282381"/>
    <lineage>
        <taxon>Bacteria</taxon>
        <taxon>Pseudomonadati</taxon>
        <taxon>Pseudomonadota</taxon>
        <taxon>Gammaproteobacteria</taxon>
        <taxon>Lysobacterales</taxon>
        <taxon>Rhodanobacteraceae</taxon>
        <taxon>Dyella</taxon>
    </lineage>
</organism>
<accession>A0A369ULJ8</accession>
<dbReference type="RefSeq" id="WP_114846087.1">
    <property type="nucleotide sequence ID" value="NZ_JBHSPE010000020.1"/>
</dbReference>
<dbReference type="PRINTS" id="PR00950">
    <property type="entry name" value="TYPE3IMSPROT"/>
</dbReference>
<keyword evidence="3" id="KW-1133">Transmembrane helix</keyword>
<gene>
    <name evidence="4" type="ORF">DVJ77_11930</name>
</gene>
<keyword evidence="3" id="KW-0472">Membrane</keyword>
<dbReference type="PANTHER" id="PTHR30531:SF14">
    <property type="entry name" value="SURFACE PRESENTATION OF ANTIGENS PROTEIN SPAS"/>
    <property type="match status" value="1"/>
</dbReference>
<dbReference type="SUPFAM" id="SSF160544">
    <property type="entry name" value="EscU C-terminal domain-like"/>
    <property type="match status" value="1"/>
</dbReference>
<evidence type="ECO:0000256" key="3">
    <source>
        <dbReference type="SAM" id="Phobius"/>
    </source>
</evidence>
<dbReference type="InterPro" id="IPR029025">
    <property type="entry name" value="T3SS_substrate_exporter_C"/>
</dbReference>
<evidence type="ECO:0000256" key="2">
    <source>
        <dbReference type="SAM" id="MobiDB-lite"/>
    </source>
</evidence>
<feature type="transmembrane region" description="Helical" evidence="3">
    <location>
        <begin position="89"/>
        <end position="110"/>
    </location>
</feature>
<keyword evidence="5" id="KW-1185">Reference proteome</keyword>
<name>A0A369ULJ8_9GAMM</name>
<dbReference type="OrthoDB" id="9807950at2"/>
<dbReference type="AlphaFoldDB" id="A0A369ULJ8"/>
<dbReference type="InterPro" id="IPR006135">
    <property type="entry name" value="T3SS_substrate_exporter"/>
</dbReference>
<comment type="similarity">
    <text evidence="1">Belongs to the type III secretion exporter family.</text>
</comment>
<feature type="transmembrane region" description="Helical" evidence="3">
    <location>
        <begin position="36"/>
        <end position="58"/>
    </location>
</feature>
<dbReference type="EMBL" id="QQAH01000010">
    <property type="protein sequence ID" value="RDD81456.1"/>
    <property type="molecule type" value="Genomic_DNA"/>
</dbReference>
<dbReference type="PANTHER" id="PTHR30531">
    <property type="entry name" value="FLAGELLAR BIOSYNTHETIC PROTEIN FLHB"/>
    <property type="match status" value="1"/>
</dbReference>
<dbReference type="GO" id="GO:0009306">
    <property type="term" value="P:protein secretion"/>
    <property type="evidence" value="ECO:0007669"/>
    <property type="project" value="InterPro"/>
</dbReference>